<feature type="region of interest" description="Disordered" evidence="1">
    <location>
        <begin position="1"/>
        <end position="196"/>
    </location>
</feature>
<feature type="compositionally biased region" description="Polar residues" evidence="1">
    <location>
        <begin position="93"/>
        <end position="104"/>
    </location>
</feature>
<reference evidence="2 3" key="1">
    <citation type="submission" date="2013-03" db="EMBL/GenBank/DDBJ databases">
        <title>The Genome Sequence of Cladophialophora psammophila CBS 110553.</title>
        <authorList>
            <consortium name="The Broad Institute Genomics Platform"/>
            <person name="Cuomo C."/>
            <person name="de Hoog S."/>
            <person name="Gorbushina A."/>
            <person name="Walker B."/>
            <person name="Young S.K."/>
            <person name="Zeng Q."/>
            <person name="Gargeya S."/>
            <person name="Fitzgerald M."/>
            <person name="Haas B."/>
            <person name="Abouelleil A."/>
            <person name="Allen A.W."/>
            <person name="Alvarado L."/>
            <person name="Arachchi H.M."/>
            <person name="Berlin A.M."/>
            <person name="Chapman S.B."/>
            <person name="Gainer-Dewar J."/>
            <person name="Goldberg J."/>
            <person name="Griggs A."/>
            <person name="Gujja S."/>
            <person name="Hansen M."/>
            <person name="Howarth C."/>
            <person name="Imamovic A."/>
            <person name="Ireland A."/>
            <person name="Larimer J."/>
            <person name="McCowan C."/>
            <person name="Murphy C."/>
            <person name="Pearson M."/>
            <person name="Poon T.W."/>
            <person name="Priest M."/>
            <person name="Roberts A."/>
            <person name="Saif S."/>
            <person name="Shea T."/>
            <person name="Sisk P."/>
            <person name="Sykes S."/>
            <person name="Wortman J."/>
            <person name="Nusbaum C."/>
            <person name="Birren B."/>
        </authorList>
    </citation>
    <scope>NUCLEOTIDE SEQUENCE [LARGE SCALE GENOMIC DNA]</scope>
    <source>
        <strain evidence="2 3">CBS 110553</strain>
    </source>
</reference>
<organism evidence="2 3">
    <name type="scientific">Cladophialophora psammophila CBS 110553</name>
    <dbReference type="NCBI Taxonomy" id="1182543"/>
    <lineage>
        <taxon>Eukaryota</taxon>
        <taxon>Fungi</taxon>
        <taxon>Dikarya</taxon>
        <taxon>Ascomycota</taxon>
        <taxon>Pezizomycotina</taxon>
        <taxon>Eurotiomycetes</taxon>
        <taxon>Chaetothyriomycetidae</taxon>
        <taxon>Chaetothyriales</taxon>
        <taxon>Herpotrichiellaceae</taxon>
        <taxon>Cladophialophora</taxon>
    </lineage>
</organism>
<proteinExistence type="predicted"/>
<evidence type="ECO:0000256" key="1">
    <source>
        <dbReference type="SAM" id="MobiDB-lite"/>
    </source>
</evidence>
<dbReference type="Proteomes" id="UP000019471">
    <property type="component" value="Unassembled WGS sequence"/>
</dbReference>
<dbReference type="OrthoDB" id="10390836at2759"/>
<dbReference type="EMBL" id="AMGX01000003">
    <property type="protein sequence ID" value="EXJ74209.1"/>
    <property type="molecule type" value="Genomic_DNA"/>
</dbReference>
<dbReference type="HOGENOM" id="CLU_1390087_0_0_1"/>
<protein>
    <submittedName>
        <fullName evidence="2">Uncharacterized protein</fullName>
    </submittedName>
</protein>
<keyword evidence="3" id="KW-1185">Reference proteome</keyword>
<evidence type="ECO:0000313" key="2">
    <source>
        <dbReference type="EMBL" id="EXJ74209.1"/>
    </source>
</evidence>
<evidence type="ECO:0000313" key="3">
    <source>
        <dbReference type="Proteomes" id="UP000019471"/>
    </source>
</evidence>
<dbReference type="GeneID" id="19187236"/>
<comment type="caution">
    <text evidence="2">The sequence shown here is derived from an EMBL/GenBank/DDBJ whole genome shotgun (WGS) entry which is preliminary data.</text>
</comment>
<dbReference type="AlphaFoldDB" id="W9XVB9"/>
<name>W9XVB9_9EURO</name>
<sequence>MTDHLANMGGCDWKDPPQAVVATDDDHSEEWSRVETRSLDDDVLLAVRDTNGNDKSDGGSEESYDNEPPNYADSADRDLLRQCFPAGTATLPDPSSQASLSFRTQPCEDIRVNEPEQPVNEPEQPVNEPEQPVNEPEQPVNEPEQPVNESEQPTGLQARTEPRLARDDERNLKRKASTELERTPSKSTEEVRRRGG</sequence>
<feature type="compositionally biased region" description="Basic and acidic residues" evidence="1">
    <location>
        <begin position="160"/>
        <end position="196"/>
    </location>
</feature>
<dbReference type="RefSeq" id="XP_007741309.1">
    <property type="nucleotide sequence ID" value="XM_007743119.1"/>
</dbReference>
<gene>
    <name evidence="2" type="ORF">A1O5_02504</name>
</gene>
<accession>W9XVB9</accession>
<feature type="compositionally biased region" description="Low complexity" evidence="1">
    <location>
        <begin position="115"/>
        <end position="153"/>
    </location>
</feature>
<feature type="compositionally biased region" description="Basic and acidic residues" evidence="1">
    <location>
        <begin position="29"/>
        <end position="40"/>
    </location>
</feature>